<protein>
    <submittedName>
        <fullName evidence="4">PH domain-containing protein</fullName>
    </submittedName>
</protein>
<evidence type="ECO:0000256" key="1">
    <source>
        <dbReference type="SAM" id="MobiDB-lite"/>
    </source>
</evidence>
<evidence type="ECO:0000256" key="2">
    <source>
        <dbReference type="SAM" id="Phobius"/>
    </source>
</evidence>
<keyword evidence="2" id="KW-0472">Membrane</keyword>
<evidence type="ECO:0000313" key="4">
    <source>
        <dbReference type="EMBL" id="QHN42081.1"/>
    </source>
</evidence>
<organism evidence="4">
    <name type="scientific">Gordonia amarae</name>
    <dbReference type="NCBI Taxonomy" id="36821"/>
    <lineage>
        <taxon>Bacteria</taxon>
        <taxon>Bacillati</taxon>
        <taxon>Actinomycetota</taxon>
        <taxon>Actinomycetes</taxon>
        <taxon>Mycobacteriales</taxon>
        <taxon>Gordoniaceae</taxon>
        <taxon>Gordonia</taxon>
    </lineage>
</organism>
<dbReference type="Pfam" id="PF10756">
    <property type="entry name" value="bPH_6"/>
    <property type="match status" value="1"/>
</dbReference>
<sequence length="161" mass="17489">MDAVEKNPADPSRNTAEPTDTEPTAADPTDTAAAPEIELPVSFRISKLAYFSVPPTLIVAVILAGASIAWLSWTLIIPVLLALWIHRLRTDITETGLHVVHTFGTQNLAWDSIEGLQFPKWSAVRAVLEDGSRVRLPAIAFRDLPLLSAASAGRIPNPYDK</sequence>
<name>A0A857MLM6_9ACTN</name>
<proteinExistence type="predicted"/>
<evidence type="ECO:0000259" key="3">
    <source>
        <dbReference type="Pfam" id="PF10756"/>
    </source>
</evidence>
<dbReference type="InterPro" id="IPR019692">
    <property type="entry name" value="CFP-6_PH"/>
</dbReference>
<gene>
    <name evidence="4" type="ORF">GII30_15710</name>
</gene>
<feature type="compositionally biased region" description="Low complexity" evidence="1">
    <location>
        <begin position="15"/>
        <end position="31"/>
    </location>
</feature>
<feature type="region of interest" description="Disordered" evidence="1">
    <location>
        <begin position="1"/>
        <end position="31"/>
    </location>
</feature>
<feature type="transmembrane region" description="Helical" evidence="2">
    <location>
        <begin position="57"/>
        <end position="85"/>
    </location>
</feature>
<feature type="domain" description="Low molecular weight protein antigen 6 PH" evidence="3">
    <location>
        <begin position="87"/>
        <end position="157"/>
    </location>
</feature>
<dbReference type="AlphaFoldDB" id="A0A857MLM6"/>
<keyword evidence="2" id="KW-1133">Transmembrane helix</keyword>
<keyword evidence="2" id="KW-0812">Transmembrane</keyword>
<accession>A0A857MLM6</accession>
<reference evidence="4" key="1">
    <citation type="journal article" date="2021" name="Nat. Microbiol.">
        <title>Cocultivation of an ultrasmall environmental parasitic bacterium with lytic ability against bacteria associated with wastewater foams.</title>
        <authorList>
            <person name="Batinovic S."/>
            <person name="Rose J.J.A."/>
            <person name="Ratcliffe J."/>
            <person name="Seviour R.J."/>
            <person name="Petrovski S."/>
        </authorList>
    </citation>
    <scope>NUCLEOTIDE SEQUENCE</scope>
    <source>
        <strain evidence="4">CON44</strain>
    </source>
</reference>
<dbReference type="EMBL" id="CP045810">
    <property type="protein sequence ID" value="QHN42081.1"/>
    <property type="molecule type" value="Genomic_DNA"/>
</dbReference>